<dbReference type="SUPFAM" id="SSF111369">
    <property type="entry name" value="HlyD-like secretion proteins"/>
    <property type="match status" value="1"/>
</dbReference>
<accession>A0A3N1KNM4</accession>
<dbReference type="GO" id="GO:0005886">
    <property type="term" value="C:plasma membrane"/>
    <property type="evidence" value="ECO:0007669"/>
    <property type="project" value="UniProtKB-SubCell"/>
</dbReference>
<feature type="chain" id="PRO_5018113174" evidence="3">
    <location>
        <begin position="28"/>
        <end position="393"/>
    </location>
</feature>
<keyword evidence="3" id="KW-0732">Signal</keyword>
<feature type="signal peptide" evidence="3">
    <location>
        <begin position="1"/>
        <end position="27"/>
    </location>
</feature>
<evidence type="ECO:0000256" key="2">
    <source>
        <dbReference type="ARBA" id="ARBA00009477"/>
    </source>
</evidence>
<dbReference type="FunFam" id="2.40.420.20:FF:000001">
    <property type="entry name" value="Efflux RND transporter periplasmic adaptor subunit"/>
    <property type="match status" value="1"/>
</dbReference>
<dbReference type="InterPro" id="IPR006143">
    <property type="entry name" value="RND_pump_MFP"/>
</dbReference>
<feature type="domain" description="Multidrug resistance protein MdtA-like barrel-sandwich hybrid" evidence="5">
    <location>
        <begin position="61"/>
        <end position="204"/>
    </location>
</feature>
<dbReference type="Pfam" id="PF25917">
    <property type="entry name" value="BSH_RND"/>
    <property type="match status" value="1"/>
</dbReference>
<dbReference type="OrthoDB" id="9800613at2"/>
<evidence type="ECO:0000259" key="5">
    <source>
        <dbReference type="Pfam" id="PF25917"/>
    </source>
</evidence>
<feature type="domain" description="Multidrug resistance protein MdtA-like alpha-helical hairpin" evidence="4">
    <location>
        <begin position="102"/>
        <end position="171"/>
    </location>
</feature>
<feature type="domain" description="Multidrug resistance protein MdtA-like beta-barrel" evidence="6">
    <location>
        <begin position="208"/>
        <end position="298"/>
    </location>
</feature>
<comment type="caution">
    <text evidence="8">The sequence shown here is derived from an EMBL/GenBank/DDBJ whole genome shotgun (WGS) entry which is preliminary data.</text>
</comment>
<proteinExistence type="inferred from homology"/>
<keyword evidence="9" id="KW-1185">Reference proteome</keyword>
<dbReference type="Gene3D" id="2.40.420.20">
    <property type="match status" value="1"/>
</dbReference>
<evidence type="ECO:0000256" key="3">
    <source>
        <dbReference type="SAM" id="SignalP"/>
    </source>
</evidence>
<dbReference type="Gene3D" id="2.40.50.100">
    <property type="match status" value="1"/>
</dbReference>
<dbReference type="InterPro" id="IPR058624">
    <property type="entry name" value="MdtA-like_HH"/>
</dbReference>
<dbReference type="Pfam" id="PF25944">
    <property type="entry name" value="Beta-barrel_RND"/>
    <property type="match status" value="1"/>
</dbReference>
<reference evidence="8 9" key="1">
    <citation type="submission" date="2018-11" db="EMBL/GenBank/DDBJ databases">
        <title>Genomic Encyclopedia of Type Strains, Phase IV (KMG-IV): sequencing the most valuable type-strain genomes for metagenomic binning, comparative biology and taxonomic classification.</title>
        <authorList>
            <person name="Goeker M."/>
        </authorList>
    </citation>
    <scope>NUCLEOTIDE SEQUENCE [LARGE SCALE GENOMIC DNA]</scope>
    <source>
        <strain evidence="8 9">DSM 5900</strain>
    </source>
</reference>
<name>A0A3N1KNM4_9PROT</name>
<evidence type="ECO:0000313" key="8">
    <source>
        <dbReference type="EMBL" id="ROP80842.1"/>
    </source>
</evidence>
<evidence type="ECO:0000259" key="6">
    <source>
        <dbReference type="Pfam" id="PF25944"/>
    </source>
</evidence>
<dbReference type="NCBIfam" id="TIGR01730">
    <property type="entry name" value="RND_mfp"/>
    <property type="match status" value="1"/>
</dbReference>
<evidence type="ECO:0000259" key="4">
    <source>
        <dbReference type="Pfam" id="PF25876"/>
    </source>
</evidence>
<dbReference type="Gene3D" id="1.10.287.470">
    <property type="entry name" value="Helix hairpin bin"/>
    <property type="match status" value="1"/>
</dbReference>
<dbReference type="Pfam" id="PF25876">
    <property type="entry name" value="HH_MFP_RND"/>
    <property type="match status" value="1"/>
</dbReference>
<evidence type="ECO:0000313" key="9">
    <source>
        <dbReference type="Proteomes" id="UP000278222"/>
    </source>
</evidence>
<organism evidence="8 9">
    <name type="scientific">Stella humosa</name>
    <dbReference type="NCBI Taxonomy" id="94"/>
    <lineage>
        <taxon>Bacteria</taxon>
        <taxon>Pseudomonadati</taxon>
        <taxon>Pseudomonadota</taxon>
        <taxon>Alphaproteobacteria</taxon>
        <taxon>Rhodospirillales</taxon>
        <taxon>Stellaceae</taxon>
        <taxon>Stella</taxon>
    </lineage>
</organism>
<dbReference type="Proteomes" id="UP000278222">
    <property type="component" value="Unassembled WGS sequence"/>
</dbReference>
<dbReference type="InterPro" id="IPR058626">
    <property type="entry name" value="MdtA-like_b-barrel"/>
</dbReference>
<dbReference type="PROSITE" id="PS51257">
    <property type="entry name" value="PROKAR_LIPOPROTEIN"/>
    <property type="match status" value="1"/>
</dbReference>
<dbReference type="EMBL" id="RJKX01000020">
    <property type="protein sequence ID" value="ROP80842.1"/>
    <property type="molecule type" value="Genomic_DNA"/>
</dbReference>
<dbReference type="GO" id="GO:0022857">
    <property type="term" value="F:transmembrane transporter activity"/>
    <property type="evidence" value="ECO:0007669"/>
    <property type="project" value="InterPro"/>
</dbReference>
<dbReference type="InterPro" id="IPR058625">
    <property type="entry name" value="MdtA-like_BSH"/>
</dbReference>
<evidence type="ECO:0000259" key="7">
    <source>
        <dbReference type="Pfam" id="PF25967"/>
    </source>
</evidence>
<gene>
    <name evidence="8" type="ORF">EDC65_5492</name>
</gene>
<dbReference type="Pfam" id="PF25967">
    <property type="entry name" value="RND-MFP_C"/>
    <property type="match status" value="1"/>
</dbReference>
<sequence>MNFRAISVSLAGLLVLAACDQAPKKQAAPPPPPPAEVGVVTLAPQKVEIITELPGRTAPFRAAEVRPQVNGIILKRLFEEGSLVEAGQQLYQIDPASYQVALQSAQATLSRATAQSTASRLLAQRYKPLTEAKAVSRQDYDNAVASAQQAAADVASARAQIEAATISLQYTKVLAPITGRVGRSAVTEGALVTANQTAALATVQQLDPIYVDVTQSTADLLRLRRQMESGQLETDGAGQAPARLVLEDGSQYPLPGKLLFSEVTVSPGTGSVTLRAEFPNPKGFLLPGMFVHARLQAGAVSDALLIPQRGVSRDQRGQPIALLVGKDNKVEQRTLTVDRAIGDQWLVTGGVAAGDRVIVEGVQKVRPGAEVRVVAAKPVPAAGQTAAKPAAAK</sequence>
<evidence type="ECO:0000256" key="1">
    <source>
        <dbReference type="ARBA" id="ARBA00004196"/>
    </source>
</evidence>
<dbReference type="Gene3D" id="2.40.30.170">
    <property type="match status" value="1"/>
</dbReference>
<dbReference type="PANTHER" id="PTHR30158">
    <property type="entry name" value="ACRA/E-RELATED COMPONENT OF DRUG EFFLUX TRANSPORTER"/>
    <property type="match status" value="1"/>
</dbReference>
<feature type="domain" description="Multidrug resistance protein MdtA-like C-terminal permuted SH3" evidence="7">
    <location>
        <begin position="302"/>
        <end position="364"/>
    </location>
</feature>
<protein>
    <submittedName>
        <fullName evidence="8">Membrane fusion protein (Multidrug efflux system)</fullName>
    </submittedName>
</protein>
<dbReference type="RefSeq" id="WP_123695746.1">
    <property type="nucleotide sequence ID" value="NZ_AP019700.1"/>
</dbReference>
<comment type="subcellular location">
    <subcellularLocation>
        <location evidence="1">Cell envelope</location>
    </subcellularLocation>
</comment>
<comment type="similarity">
    <text evidence="2">Belongs to the membrane fusion protein (MFP) (TC 8.A.1) family.</text>
</comment>
<dbReference type="AlphaFoldDB" id="A0A3N1KNM4"/>
<dbReference type="InterPro" id="IPR058627">
    <property type="entry name" value="MdtA-like_C"/>
</dbReference>
<dbReference type="GO" id="GO:0046677">
    <property type="term" value="P:response to antibiotic"/>
    <property type="evidence" value="ECO:0007669"/>
    <property type="project" value="TreeGrafter"/>
</dbReference>
<dbReference type="PANTHER" id="PTHR30158:SF3">
    <property type="entry name" value="MULTIDRUG EFFLUX PUMP SUBUNIT ACRA-RELATED"/>
    <property type="match status" value="1"/>
</dbReference>